<evidence type="ECO:0000313" key="4">
    <source>
        <dbReference type="Proteomes" id="UP000199139"/>
    </source>
</evidence>
<keyword evidence="1" id="KW-0472">Membrane</keyword>
<feature type="transmembrane region" description="Helical" evidence="1">
    <location>
        <begin position="39"/>
        <end position="62"/>
    </location>
</feature>
<evidence type="ECO:0000313" key="5">
    <source>
        <dbReference type="Proteomes" id="UP000321773"/>
    </source>
</evidence>
<name>A0A1I6V0L3_9BACI</name>
<evidence type="ECO:0000256" key="1">
    <source>
        <dbReference type="SAM" id="Phobius"/>
    </source>
</evidence>
<organism evidence="3 4">
    <name type="scientific">Halolactibacillus miurensis</name>
    <dbReference type="NCBI Taxonomy" id="306541"/>
    <lineage>
        <taxon>Bacteria</taxon>
        <taxon>Bacillati</taxon>
        <taxon>Bacillota</taxon>
        <taxon>Bacilli</taxon>
        <taxon>Bacillales</taxon>
        <taxon>Bacillaceae</taxon>
        <taxon>Halolactibacillus</taxon>
    </lineage>
</organism>
<sequence length="131" mass="15635">MMYYFGYLLLSTLFFIITFIVFGRLILRLIKKKERPSWWIFIILLSPFLIYTFYYHGLLLYLDLPSALNKTTHTKTGTVTHVYIASGSIDFELDNISFRRNPWTLNPKEGETYQVDYLPNSRFIIEYDQLP</sequence>
<dbReference type="OrthoDB" id="2965580at2"/>
<proteinExistence type="predicted"/>
<dbReference type="AlphaFoldDB" id="A0A1I6V0L3"/>
<keyword evidence="1" id="KW-0812">Transmembrane</keyword>
<accession>A0A1I6V0L3</accession>
<dbReference type="Proteomes" id="UP000321773">
    <property type="component" value="Unassembled WGS sequence"/>
</dbReference>
<dbReference type="EMBL" id="FPAI01000039">
    <property type="protein sequence ID" value="SFT07208.1"/>
    <property type="molecule type" value="Genomic_DNA"/>
</dbReference>
<reference evidence="2 5" key="2">
    <citation type="submission" date="2019-07" db="EMBL/GenBank/DDBJ databases">
        <title>Whole genome shotgun sequence of Halolactibacillus miurensis NBRC 100873.</title>
        <authorList>
            <person name="Hosoyama A."/>
            <person name="Uohara A."/>
            <person name="Ohji S."/>
            <person name="Ichikawa N."/>
        </authorList>
    </citation>
    <scope>NUCLEOTIDE SEQUENCE [LARGE SCALE GENOMIC DNA]</scope>
    <source>
        <strain evidence="2 5">NBRC 100873</strain>
    </source>
</reference>
<keyword evidence="5" id="KW-1185">Reference proteome</keyword>
<gene>
    <name evidence="2" type="ORF">HMI01_27350</name>
    <name evidence="3" type="ORF">SAMN05421668_1396</name>
</gene>
<evidence type="ECO:0000313" key="2">
    <source>
        <dbReference type="EMBL" id="GEM05747.1"/>
    </source>
</evidence>
<reference evidence="3 4" key="1">
    <citation type="submission" date="2016-10" db="EMBL/GenBank/DDBJ databases">
        <authorList>
            <person name="de Groot N.N."/>
        </authorList>
    </citation>
    <scope>NUCLEOTIDE SEQUENCE [LARGE SCALE GENOMIC DNA]</scope>
    <source>
        <strain evidence="3 4">DSM 17074</strain>
    </source>
</reference>
<dbReference type="EMBL" id="BJWJ01000048">
    <property type="protein sequence ID" value="GEM05747.1"/>
    <property type="molecule type" value="Genomic_DNA"/>
</dbReference>
<dbReference type="Proteomes" id="UP000199139">
    <property type="component" value="Unassembled WGS sequence"/>
</dbReference>
<protein>
    <submittedName>
        <fullName evidence="3">Uncharacterized protein</fullName>
    </submittedName>
</protein>
<evidence type="ECO:0000313" key="3">
    <source>
        <dbReference type="EMBL" id="SFT07208.1"/>
    </source>
</evidence>
<keyword evidence="1" id="KW-1133">Transmembrane helix</keyword>
<feature type="transmembrane region" description="Helical" evidence="1">
    <location>
        <begin position="6"/>
        <end position="27"/>
    </location>
</feature>
<dbReference type="RefSeq" id="WP_062323588.1">
    <property type="nucleotide sequence ID" value="NZ_BJWJ01000048.1"/>
</dbReference>